<dbReference type="InterPro" id="IPR014522">
    <property type="entry name" value="ArtA"/>
</dbReference>
<feature type="transmembrane region" description="Helical" evidence="9">
    <location>
        <begin position="189"/>
        <end position="210"/>
    </location>
</feature>
<feature type="transmembrane region" description="Helical" evidence="9">
    <location>
        <begin position="92"/>
        <end position="113"/>
    </location>
</feature>
<reference evidence="10 11" key="1">
    <citation type="submission" date="2016-12" db="EMBL/GenBank/DDBJ databases">
        <title>Discovery of methanogenic haloarchaea.</title>
        <authorList>
            <person name="Sorokin D.Y."/>
            <person name="Makarova K.S."/>
            <person name="Abbas B."/>
            <person name="Ferrer M."/>
            <person name="Golyshin P.N."/>
        </authorList>
    </citation>
    <scope>NUCLEOTIDE SEQUENCE [LARGE SCALE GENOMIC DNA]</scope>
    <source>
        <strain evidence="10">AMET1</strain>
    </source>
</reference>
<dbReference type="GO" id="GO:0008233">
    <property type="term" value="F:peptidase activity"/>
    <property type="evidence" value="ECO:0007669"/>
    <property type="project" value="UniProtKB-KW"/>
</dbReference>
<keyword evidence="7 9" id="KW-0472">Membrane</keyword>
<dbReference type="Pfam" id="PF09721">
    <property type="entry name" value="Exosortase_EpsH"/>
    <property type="match status" value="1"/>
</dbReference>
<keyword evidence="3" id="KW-0645">Protease</keyword>
<evidence type="ECO:0000313" key="10">
    <source>
        <dbReference type="EMBL" id="OUJ19156.1"/>
    </source>
</evidence>
<protein>
    <submittedName>
        <fullName evidence="10">Exosortase</fullName>
    </submittedName>
</protein>
<dbReference type="Proteomes" id="UP000195137">
    <property type="component" value="Unassembled WGS sequence"/>
</dbReference>
<dbReference type="InterPro" id="IPR026392">
    <property type="entry name" value="Exo/Archaeosortase_dom"/>
</dbReference>
<feature type="active site" description="Acyl-thioester intermediate" evidence="8">
    <location>
        <position position="163"/>
    </location>
</feature>
<dbReference type="AlphaFoldDB" id="A0A1Y3GIC4"/>
<gene>
    <name evidence="10" type="ORF">AMET1_0809</name>
</gene>
<accession>A0A1Y3GIC4</accession>
<feature type="transmembrane region" description="Helical" evidence="9">
    <location>
        <begin position="230"/>
        <end position="252"/>
    </location>
</feature>
<dbReference type="PIRSF" id="PIRSF025737">
    <property type="entry name" value="Cyco1"/>
    <property type="match status" value="1"/>
</dbReference>
<evidence type="ECO:0000256" key="7">
    <source>
        <dbReference type="ARBA" id="ARBA00023136"/>
    </source>
</evidence>
<sequence>MIGYGYFVWIALFLFLLAAVFSVYRRDSRIVHVVGGVGWLLFGVYWLSVPEGYIEIQDYFNAVLTGSASFLSWAVGYLEFRSVWNAEFREESVFLTRLAAIAGGIYFPLAYLAGGGFDFLQVLVAHNTAFILELIGMSVDRYGTTLVYLDGSSMTNIDIIFACTGIESMAVFTAAILSSHDALNSKLKAFITVPVIYLLNLVRNVFIVYATGNDLFGDLTILGITGSFNIAHHVFAKIGSLIVLFVLAYFLLTVLPQLQKMVVRVLLVPIKMFRGLK</sequence>
<name>A0A1Y3GIC4_9EURY</name>
<comment type="caution">
    <text evidence="10">The sequence shown here is derived from an EMBL/GenBank/DDBJ whole genome shotgun (WGS) entry which is preliminary data.</text>
</comment>
<dbReference type="EMBL" id="MRZU01000003">
    <property type="protein sequence ID" value="OUJ19156.1"/>
    <property type="molecule type" value="Genomic_DNA"/>
</dbReference>
<dbReference type="OrthoDB" id="200496at2157"/>
<dbReference type="RefSeq" id="WP_086637191.1">
    <property type="nucleotide sequence ID" value="NZ_MRZU01000003.1"/>
</dbReference>
<keyword evidence="6 9" id="KW-1133">Transmembrane helix</keyword>
<dbReference type="InterPro" id="IPR019127">
    <property type="entry name" value="Exosortase"/>
</dbReference>
<feature type="transmembrane region" description="Helical" evidence="9">
    <location>
        <begin position="59"/>
        <end position="80"/>
    </location>
</feature>
<evidence type="ECO:0000256" key="1">
    <source>
        <dbReference type="ARBA" id="ARBA00004651"/>
    </source>
</evidence>
<comment type="subcellular location">
    <subcellularLocation>
        <location evidence="1">Cell membrane</location>
        <topology evidence="1">Multi-pass membrane protein</topology>
    </subcellularLocation>
</comment>
<evidence type="ECO:0000256" key="5">
    <source>
        <dbReference type="ARBA" id="ARBA00022801"/>
    </source>
</evidence>
<keyword evidence="4 9" id="KW-0812">Transmembrane</keyword>
<dbReference type="NCBIfam" id="TIGR04125">
    <property type="entry name" value="exosort_PGF_TRM"/>
    <property type="match status" value="1"/>
</dbReference>
<feature type="transmembrane region" description="Helical" evidence="9">
    <location>
        <begin position="159"/>
        <end position="177"/>
    </location>
</feature>
<keyword evidence="5" id="KW-0378">Hydrolase</keyword>
<keyword evidence="2" id="KW-1003">Cell membrane</keyword>
<evidence type="ECO:0000256" key="9">
    <source>
        <dbReference type="SAM" id="Phobius"/>
    </source>
</evidence>
<dbReference type="GO" id="GO:0005886">
    <property type="term" value="C:plasma membrane"/>
    <property type="evidence" value="ECO:0007669"/>
    <property type="project" value="UniProtKB-SubCell"/>
</dbReference>
<keyword evidence="11" id="KW-1185">Reference proteome</keyword>
<evidence type="ECO:0000256" key="6">
    <source>
        <dbReference type="ARBA" id="ARBA00022989"/>
    </source>
</evidence>
<evidence type="ECO:0000256" key="3">
    <source>
        <dbReference type="ARBA" id="ARBA00022670"/>
    </source>
</evidence>
<feature type="transmembrane region" description="Helical" evidence="9">
    <location>
        <begin position="30"/>
        <end position="47"/>
    </location>
</feature>
<dbReference type="GO" id="GO:0006508">
    <property type="term" value="P:proteolysis"/>
    <property type="evidence" value="ECO:0007669"/>
    <property type="project" value="UniProtKB-KW"/>
</dbReference>
<evidence type="ECO:0000256" key="4">
    <source>
        <dbReference type="ARBA" id="ARBA00022692"/>
    </source>
</evidence>
<dbReference type="NCBIfam" id="TIGR04178">
    <property type="entry name" value="exo_archaeo"/>
    <property type="match status" value="1"/>
</dbReference>
<evidence type="ECO:0000256" key="8">
    <source>
        <dbReference type="PIRSR" id="PIRSR025737-1"/>
    </source>
</evidence>
<feature type="active site" description="Proton donor" evidence="8">
    <location>
        <position position="203"/>
    </location>
</feature>
<proteinExistence type="predicted"/>
<evidence type="ECO:0000313" key="11">
    <source>
        <dbReference type="Proteomes" id="UP000195137"/>
    </source>
</evidence>
<feature type="transmembrane region" description="Helical" evidence="9">
    <location>
        <begin position="6"/>
        <end position="23"/>
    </location>
</feature>
<organism evidence="10 11">
    <name type="scientific">Methanonatronarchaeum thermophilum</name>
    <dbReference type="NCBI Taxonomy" id="1927129"/>
    <lineage>
        <taxon>Archaea</taxon>
        <taxon>Methanobacteriati</taxon>
        <taxon>Methanobacteriota</taxon>
        <taxon>Methanonatronarchaeia</taxon>
        <taxon>Methanonatronarchaeales</taxon>
        <taxon>Methanonatronarchaeaceae</taxon>
        <taxon>Methanonatronarchaeum</taxon>
    </lineage>
</organism>
<evidence type="ECO:0000256" key="2">
    <source>
        <dbReference type="ARBA" id="ARBA00022475"/>
    </source>
</evidence>